<dbReference type="EMBL" id="JAEPRC010000011">
    <property type="protein sequence ID" value="KAG2215225.1"/>
    <property type="molecule type" value="Genomic_DNA"/>
</dbReference>
<reference evidence="1" key="1">
    <citation type="submission" date="2020-12" db="EMBL/GenBank/DDBJ databases">
        <title>Metabolic potential, ecology and presence of endohyphal bacteria is reflected in genomic diversity of Mucoromycotina.</title>
        <authorList>
            <person name="Muszewska A."/>
            <person name="Okrasinska A."/>
            <person name="Steczkiewicz K."/>
            <person name="Drgas O."/>
            <person name="Orlowska M."/>
            <person name="Perlinska-Lenart U."/>
            <person name="Aleksandrzak-Piekarczyk T."/>
            <person name="Szatraj K."/>
            <person name="Zielenkiewicz U."/>
            <person name="Pilsyk S."/>
            <person name="Malc E."/>
            <person name="Mieczkowski P."/>
            <person name="Kruszewska J.S."/>
            <person name="Biernat P."/>
            <person name="Pawlowska J."/>
        </authorList>
    </citation>
    <scope>NUCLEOTIDE SEQUENCE</scope>
    <source>
        <strain evidence="1">CBS 226.32</strain>
    </source>
</reference>
<protein>
    <submittedName>
        <fullName evidence="1">Uncharacterized protein</fullName>
    </submittedName>
</protein>
<dbReference type="Proteomes" id="UP000650833">
    <property type="component" value="Unassembled WGS sequence"/>
</dbReference>
<dbReference type="AlphaFoldDB" id="A0A8H7VCC9"/>
<proteinExistence type="predicted"/>
<sequence>MSESDFFNYSHVGHAIQITHKWHSKPLKSFPSSYQPPMQLNIITNINGSNNNNQHQIVIHKKLLKQQQQEQLVDEQQAMLPNWAKYFIYKPWIQKYLPNGNPIYFIEKLYPFFLMDHIPSQYFHGLQRARIYYENEEFELNNRQNQIVIDSLKL</sequence>
<name>A0A8H7VCC9_9FUNG</name>
<keyword evidence="2" id="KW-1185">Reference proteome</keyword>
<comment type="caution">
    <text evidence="1">The sequence shown here is derived from an EMBL/GenBank/DDBJ whole genome shotgun (WGS) entry which is preliminary data.</text>
</comment>
<organism evidence="1 2">
    <name type="scientific">Mucor plumbeus</name>
    <dbReference type="NCBI Taxonomy" id="97098"/>
    <lineage>
        <taxon>Eukaryota</taxon>
        <taxon>Fungi</taxon>
        <taxon>Fungi incertae sedis</taxon>
        <taxon>Mucoromycota</taxon>
        <taxon>Mucoromycotina</taxon>
        <taxon>Mucoromycetes</taxon>
        <taxon>Mucorales</taxon>
        <taxon>Mucorineae</taxon>
        <taxon>Mucoraceae</taxon>
        <taxon>Mucor</taxon>
    </lineage>
</organism>
<accession>A0A8H7VCC9</accession>
<dbReference type="OrthoDB" id="10567356at2759"/>
<gene>
    <name evidence="1" type="ORF">INT46_006628</name>
</gene>
<evidence type="ECO:0000313" key="1">
    <source>
        <dbReference type="EMBL" id="KAG2215225.1"/>
    </source>
</evidence>
<evidence type="ECO:0000313" key="2">
    <source>
        <dbReference type="Proteomes" id="UP000650833"/>
    </source>
</evidence>